<dbReference type="Proteomes" id="UP000056209">
    <property type="component" value="Unassembled WGS sequence"/>
</dbReference>
<evidence type="ECO:0000313" key="1">
    <source>
        <dbReference type="EMBL" id="GAQ23508.1"/>
    </source>
</evidence>
<protein>
    <submittedName>
        <fullName evidence="1">Uncharacterized protein</fullName>
    </submittedName>
</protein>
<dbReference type="OrthoDB" id="73389at2"/>
<sequence length="181" mass="19700">MSEPLNRETSAEALADVSSLLHDLALGSRRLAELDGRVDVAALVQQDLLRVVHGVLGPVVILGTAGRAACQLTNPKPLSASTATDEVALREATLMAVARGYTVALVGSRSLRLTDAAGREHVLYIRVSSGPPSTKWVATLIRRHRSTLRLHSSTLILVVTRPENYARQVQYQRHLQVWALQ</sequence>
<reference evidence="2" key="1">
    <citation type="submission" date="2015-11" db="EMBL/GenBank/DDBJ databases">
        <title>Draft Genome Sequence of the Radioresistant Bacterium Deinococcus grandis, Isolated from Freshwater Fish in Japan.</title>
        <authorList>
            <person name="Satoh K."/>
            <person name="Onodera T."/>
            <person name="Omoso K."/>
            <person name="Takeda-Yano K."/>
            <person name="Katayama T."/>
            <person name="Oono Y."/>
            <person name="Narumi I."/>
        </authorList>
    </citation>
    <scope>NUCLEOTIDE SEQUENCE [LARGE SCALE GENOMIC DNA]</scope>
    <source>
        <strain evidence="2">ATCC 43672</strain>
    </source>
</reference>
<evidence type="ECO:0000313" key="2">
    <source>
        <dbReference type="Proteomes" id="UP000056209"/>
    </source>
</evidence>
<comment type="caution">
    <text evidence="1">The sequence shown here is derived from an EMBL/GenBank/DDBJ whole genome shotgun (WGS) entry which is preliminary data.</text>
</comment>
<dbReference type="RefSeq" id="WP_153013909.1">
    <property type="nucleotide sequence ID" value="NZ_BCMS01000003.1"/>
</dbReference>
<name>A0A100HMK7_9DEIO</name>
<dbReference type="AlphaFoldDB" id="A0A100HMK7"/>
<proteinExistence type="predicted"/>
<gene>
    <name evidence="1" type="ORF">DEIGR_310027</name>
</gene>
<dbReference type="EMBL" id="BCMS01000003">
    <property type="protein sequence ID" value="GAQ23508.1"/>
    <property type="molecule type" value="Genomic_DNA"/>
</dbReference>
<organism evidence="1 2">
    <name type="scientific">Deinococcus grandis</name>
    <dbReference type="NCBI Taxonomy" id="57498"/>
    <lineage>
        <taxon>Bacteria</taxon>
        <taxon>Thermotogati</taxon>
        <taxon>Deinococcota</taxon>
        <taxon>Deinococci</taxon>
        <taxon>Deinococcales</taxon>
        <taxon>Deinococcaceae</taxon>
        <taxon>Deinococcus</taxon>
    </lineage>
</organism>
<accession>A0A100HMK7</accession>
<keyword evidence="2" id="KW-1185">Reference proteome</keyword>